<keyword evidence="3" id="KW-0862">Zinc</keyword>
<feature type="compositionally biased region" description="Basic and acidic residues" evidence="5">
    <location>
        <begin position="204"/>
        <end position="219"/>
    </location>
</feature>
<feature type="compositionally biased region" description="Basic and acidic residues" evidence="5">
    <location>
        <begin position="181"/>
        <end position="193"/>
    </location>
</feature>
<dbReference type="Proteomes" id="UP000606974">
    <property type="component" value="Unassembled WGS sequence"/>
</dbReference>
<feature type="transmembrane region" description="Helical" evidence="6">
    <location>
        <begin position="53"/>
        <end position="73"/>
    </location>
</feature>
<dbReference type="GO" id="GO:0004842">
    <property type="term" value="F:ubiquitin-protein transferase activity"/>
    <property type="evidence" value="ECO:0007669"/>
    <property type="project" value="TreeGrafter"/>
</dbReference>
<dbReference type="EMBL" id="JAACFV010000012">
    <property type="protein sequence ID" value="KAF7512527.1"/>
    <property type="molecule type" value="Genomic_DNA"/>
</dbReference>
<feature type="compositionally biased region" description="Pro residues" evidence="5">
    <location>
        <begin position="655"/>
        <end position="665"/>
    </location>
</feature>
<evidence type="ECO:0000256" key="4">
    <source>
        <dbReference type="PROSITE-ProRule" id="PRU00175"/>
    </source>
</evidence>
<dbReference type="PROSITE" id="PS50089">
    <property type="entry name" value="ZF_RING_2"/>
    <property type="match status" value="1"/>
</dbReference>
<protein>
    <recommendedName>
        <fullName evidence="7">RING-type domain-containing protein</fullName>
    </recommendedName>
</protein>
<evidence type="ECO:0000313" key="8">
    <source>
        <dbReference type="EMBL" id="KAF7512527.1"/>
    </source>
</evidence>
<dbReference type="PANTHER" id="PTHR16079:SF4">
    <property type="entry name" value="E3 UBIQUITIN-PROTEIN LIGASE CHFR"/>
    <property type="match status" value="1"/>
</dbReference>
<sequence length="1137" mass="124655">MRILRTKTKGASEPNRGDRVPLESAVGIGLLLCPVLHPQRIINYRSNYGYWKVFYSHLCAIWLCIHLALWLLLDVMSVPLAAAGAGPQSGLLDLERELICSICTETLYQPLTLIDCLHTFCGSCLKEWFTFEYNKVRSSSSSASRSNTYTCPTCRAPVKDARHNATVTTLLEMFLAANPDRRKSEADKADIAKSYEPGENILPKVEHGGGRRSRRREEEDRAEEEAERRQLEEVRERSIRETRGTAAQLGTRLAAPASEGTSSRSHSRESREQRRRDDERREERRERRRRAEAAEAQLREREATSSTPAAAPVADLTTENLAAARLSPPTTSPRHPAAVEARHRERRIVPQTSLRSLMSSSESGAGTGESLEAEQILQQIIDDGLLEGFDLHNLSPAQEDALSERIAEAYRQRQRQRGEQSSLLSPRDATRRINGRVSDRTRVRERQQEAERRHHQRSHSAHGSSNTESRQGHLSDDRRPPAARARYQDADFASTAQRRRASENERRRTSPATTRSDRTSPEDVVRNATRSATDLSGRPQASDEPHANRPRHPSDARRTNTEPEHVPGVSDRRQRVARADNARSSTGDLPSSKRNGPLSSEAGTIPMSATITMSPRSRDAFPATGSPSVSHGNPSQFTAVSPQTASHAAPRAKPDLPPRSAPHPSEPSISCANCSRPNIQYDLHKHCSQCSSDICLRCYRTVPSSVLGCRTDSIAESVPNISTPTSTSETMEAHVFSSRKYLRPEDTEQFVQNKSPNPGVKSVLSSDPSSRLQEGKFCDLCQSFANICYWSCDTCNKGDWGFCNACINSHHCCTHPLLPLAHKSYAPKTPTLQQGPNPDSGVITLTPSTLHADVLPTTTSTSSTKASSKSRPSTSNSSTPATTAKDADYLPLTFTTHCDICSYPIPPSHTRFHCPSHPSSPTNPTNPSKSPSIGDYDICTTCYTSLIKQRKLRREDGPNGWRKCPQGHRMIVIGFEDAAEGQKRIVVNDLVGGHSLRDADIAAAGNAPSAAVKSGQWSWLEDVEGATGTVTKRDSRASRIRYSNTSTSTSSSSGAAGTGSGSGSGSSNSKFPPDGGHGMRAVAGYPWFPEEGESGAGELMFPRWAEIREAEDVNGEWWAGVYAGVQGVFPGVCVRAI</sequence>
<evidence type="ECO:0000256" key="6">
    <source>
        <dbReference type="SAM" id="Phobius"/>
    </source>
</evidence>
<evidence type="ECO:0000256" key="2">
    <source>
        <dbReference type="ARBA" id="ARBA00022771"/>
    </source>
</evidence>
<dbReference type="SMART" id="SM00184">
    <property type="entry name" value="RING"/>
    <property type="match status" value="1"/>
</dbReference>
<feature type="compositionally biased region" description="Basic and acidic residues" evidence="5">
    <location>
        <begin position="266"/>
        <end position="303"/>
    </location>
</feature>
<feature type="compositionally biased region" description="Basic and acidic residues" evidence="5">
    <location>
        <begin position="226"/>
        <end position="243"/>
    </location>
</feature>
<name>A0A8H7AT84_9EURO</name>
<feature type="compositionally biased region" description="Low complexity" evidence="5">
    <location>
        <begin position="856"/>
        <end position="882"/>
    </location>
</feature>
<feature type="region of interest" description="Disordered" evidence="5">
    <location>
        <begin position="853"/>
        <end position="882"/>
    </location>
</feature>
<keyword evidence="6" id="KW-0812">Transmembrane</keyword>
<dbReference type="InterPro" id="IPR013083">
    <property type="entry name" value="Znf_RING/FYVE/PHD"/>
</dbReference>
<dbReference type="InterPro" id="IPR001841">
    <property type="entry name" value="Znf_RING"/>
</dbReference>
<feature type="compositionally biased region" description="Polar residues" evidence="5">
    <location>
        <begin position="582"/>
        <end position="615"/>
    </location>
</feature>
<feature type="region of interest" description="Disordered" evidence="5">
    <location>
        <begin position="1025"/>
        <end position="1076"/>
    </location>
</feature>
<feature type="compositionally biased region" description="Basic and acidic residues" evidence="5">
    <location>
        <begin position="437"/>
        <end position="452"/>
    </location>
</feature>
<dbReference type="PANTHER" id="PTHR16079">
    <property type="entry name" value="UBIQUITIN LIGASE PROTEIN CHFR"/>
    <property type="match status" value="1"/>
</dbReference>
<organism evidence="8 9">
    <name type="scientific">Endocarpon pusillum</name>
    <dbReference type="NCBI Taxonomy" id="364733"/>
    <lineage>
        <taxon>Eukaryota</taxon>
        <taxon>Fungi</taxon>
        <taxon>Dikarya</taxon>
        <taxon>Ascomycota</taxon>
        <taxon>Pezizomycotina</taxon>
        <taxon>Eurotiomycetes</taxon>
        <taxon>Chaetothyriomycetidae</taxon>
        <taxon>Verrucariales</taxon>
        <taxon>Verrucariaceae</taxon>
        <taxon>Endocarpon</taxon>
    </lineage>
</organism>
<dbReference type="InterPro" id="IPR052256">
    <property type="entry name" value="E3_ubiquitin-ligase_CHFR"/>
</dbReference>
<dbReference type="InterPro" id="IPR036028">
    <property type="entry name" value="SH3-like_dom_sf"/>
</dbReference>
<dbReference type="Gene3D" id="3.30.40.10">
    <property type="entry name" value="Zinc/RING finger domain, C3HC4 (zinc finger)"/>
    <property type="match status" value="1"/>
</dbReference>
<dbReference type="GO" id="GO:0016567">
    <property type="term" value="P:protein ubiquitination"/>
    <property type="evidence" value="ECO:0007669"/>
    <property type="project" value="TreeGrafter"/>
</dbReference>
<proteinExistence type="predicted"/>
<dbReference type="GO" id="GO:0008270">
    <property type="term" value="F:zinc ion binding"/>
    <property type="evidence" value="ECO:0007669"/>
    <property type="project" value="UniProtKB-KW"/>
</dbReference>
<dbReference type="PROSITE" id="PS00518">
    <property type="entry name" value="ZF_RING_1"/>
    <property type="match status" value="1"/>
</dbReference>
<evidence type="ECO:0000256" key="5">
    <source>
        <dbReference type="SAM" id="MobiDB-lite"/>
    </source>
</evidence>
<feature type="compositionally biased region" description="Basic and acidic residues" evidence="5">
    <location>
        <begin position="541"/>
        <end position="581"/>
    </location>
</feature>
<keyword evidence="9" id="KW-1185">Reference proteome</keyword>
<comment type="caution">
    <text evidence="8">The sequence shown here is derived from an EMBL/GenBank/DDBJ whole genome shotgun (WGS) entry which is preliminary data.</text>
</comment>
<feature type="compositionally biased region" description="Polar residues" evidence="5">
    <location>
        <begin position="625"/>
        <end position="646"/>
    </location>
</feature>
<gene>
    <name evidence="8" type="ORF">GJ744_001462</name>
</gene>
<feature type="region of interest" description="Disordered" evidence="5">
    <location>
        <begin position="410"/>
        <end position="668"/>
    </location>
</feature>
<keyword evidence="2 4" id="KW-0863">Zinc-finger</keyword>
<dbReference type="Pfam" id="PF00097">
    <property type="entry name" value="zf-C3HC4"/>
    <property type="match status" value="1"/>
</dbReference>
<dbReference type="GO" id="GO:0006511">
    <property type="term" value="P:ubiquitin-dependent protein catabolic process"/>
    <property type="evidence" value="ECO:0007669"/>
    <property type="project" value="TreeGrafter"/>
</dbReference>
<feature type="compositionally biased region" description="Low complexity" evidence="5">
    <location>
        <begin position="1043"/>
        <end position="1055"/>
    </location>
</feature>
<accession>A0A8H7AT84</accession>
<dbReference type="OrthoDB" id="1305878at2759"/>
<dbReference type="AlphaFoldDB" id="A0A8H7AT84"/>
<feature type="domain" description="RING-type" evidence="7">
    <location>
        <begin position="100"/>
        <end position="155"/>
    </location>
</feature>
<keyword evidence="6" id="KW-1133">Transmembrane helix</keyword>
<reference evidence="8" key="1">
    <citation type="submission" date="2020-02" db="EMBL/GenBank/DDBJ databases">
        <authorList>
            <person name="Palmer J.M."/>
        </authorList>
    </citation>
    <scope>NUCLEOTIDE SEQUENCE</scope>
    <source>
        <strain evidence="8">EPUS1.4</strain>
        <tissue evidence="8">Thallus</tissue>
    </source>
</reference>
<dbReference type="GO" id="GO:0005634">
    <property type="term" value="C:nucleus"/>
    <property type="evidence" value="ECO:0007669"/>
    <property type="project" value="TreeGrafter"/>
</dbReference>
<feature type="compositionally biased region" description="Low complexity" evidence="5">
    <location>
        <begin position="353"/>
        <end position="369"/>
    </location>
</feature>
<dbReference type="InterPro" id="IPR018957">
    <property type="entry name" value="Znf_C3HC4_RING-type"/>
</dbReference>
<dbReference type="SUPFAM" id="SSF57850">
    <property type="entry name" value="RING/U-box"/>
    <property type="match status" value="1"/>
</dbReference>
<dbReference type="InterPro" id="IPR017907">
    <property type="entry name" value="Znf_RING_CS"/>
</dbReference>
<feature type="compositionally biased region" description="Basic and acidic residues" evidence="5">
    <location>
        <begin position="470"/>
        <end position="480"/>
    </location>
</feature>
<feature type="region of interest" description="Disordered" evidence="5">
    <location>
        <begin position="181"/>
        <end position="369"/>
    </location>
</feature>
<keyword evidence="1" id="KW-0479">Metal-binding</keyword>
<feature type="compositionally biased region" description="Basic and acidic residues" evidence="5">
    <location>
        <begin position="515"/>
        <end position="525"/>
    </location>
</feature>
<evidence type="ECO:0000256" key="1">
    <source>
        <dbReference type="ARBA" id="ARBA00022723"/>
    </source>
</evidence>
<evidence type="ECO:0000259" key="7">
    <source>
        <dbReference type="PROSITE" id="PS50089"/>
    </source>
</evidence>
<evidence type="ECO:0000313" key="9">
    <source>
        <dbReference type="Proteomes" id="UP000606974"/>
    </source>
</evidence>
<keyword evidence="6" id="KW-0472">Membrane</keyword>
<dbReference type="SUPFAM" id="SSF50044">
    <property type="entry name" value="SH3-domain"/>
    <property type="match status" value="1"/>
</dbReference>
<evidence type="ECO:0000256" key="3">
    <source>
        <dbReference type="ARBA" id="ARBA00022833"/>
    </source>
</evidence>